<protein>
    <submittedName>
        <fullName evidence="1">Uncharacterized protein</fullName>
    </submittedName>
</protein>
<gene>
    <name evidence="1" type="ORF">OLEA9_A038722</name>
</gene>
<sequence>MQHLIGVLSVQLTGFQRLCVGLTDFGRFLAGRSSSASVGFPTVRAADRSSSEFVGADDFWLHRRRLLLASSESRTSLRDSCLCCVNPLSIAFSQVWAICLGRVGSVSF</sequence>
<dbReference type="Proteomes" id="UP000594638">
    <property type="component" value="Unassembled WGS sequence"/>
</dbReference>
<reference evidence="1 2" key="1">
    <citation type="submission" date="2019-12" db="EMBL/GenBank/DDBJ databases">
        <authorList>
            <person name="Alioto T."/>
            <person name="Alioto T."/>
            <person name="Gomez Garrido J."/>
        </authorList>
    </citation>
    <scope>NUCLEOTIDE SEQUENCE [LARGE SCALE GENOMIC DNA]</scope>
</reference>
<dbReference type="EMBL" id="CACTIH010003685">
    <property type="protein sequence ID" value="CAA2982008.1"/>
    <property type="molecule type" value="Genomic_DNA"/>
</dbReference>
<dbReference type="Gramene" id="OE9A038722T1">
    <property type="protein sequence ID" value="OE9A038722C1"/>
    <property type="gene ID" value="OE9A038722"/>
</dbReference>
<evidence type="ECO:0000313" key="1">
    <source>
        <dbReference type="EMBL" id="CAA2982008.1"/>
    </source>
</evidence>
<organism evidence="1 2">
    <name type="scientific">Olea europaea subsp. europaea</name>
    <dbReference type="NCBI Taxonomy" id="158383"/>
    <lineage>
        <taxon>Eukaryota</taxon>
        <taxon>Viridiplantae</taxon>
        <taxon>Streptophyta</taxon>
        <taxon>Embryophyta</taxon>
        <taxon>Tracheophyta</taxon>
        <taxon>Spermatophyta</taxon>
        <taxon>Magnoliopsida</taxon>
        <taxon>eudicotyledons</taxon>
        <taxon>Gunneridae</taxon>
        <taxon>Pentapetalae</taxon>
        <taxon>asterids</taxon>
        <taxon>lamiids</taxon>
        <taxon>Lamiales</taxon>
        <taxon>Oleaceae</taxon>
        <taxon>Oleeae</taxon>
        <taxon>Olea</taxon>
    </lineage>
</organism>
<accession>A0A8S0RQA0</accession>
<proteinExistence type="predicted"/>
<evidence type="ECO:0000313" key="2">
    <source>
        <dbReference type="Proteomes" id="UP000594638"/>
    </source>
</evidence>
<dbReference type="AlphaFoldDB" id="A0A8S0RQA0"/>
<comment type="caution">
    <text evidence="1">The sequence shown here is derived from an EMBL/GenBank/DDBJ whole genome shotgun (WGS) entry which is preliminary data.</text>
</comment>
<keyword evidence="2" id="KW-1185">Reference proteome</keyword>
<name>A0A8S0RQA0_OLEEU</name>